<evidence type="ECO:0000313" key="1">
    <source>
        <dbReference type="EMBL" id="MBU5485656.1"/>
    </source>
</evidence>
<comment type="caution">
    <text evidence="1">The sequence shown here is derived from an EMBL/GenBank/DDBJ whole genome shotgun (WGS) entry which is preliminary data.</text>
</comment>
<dbReference type="EMBL" id="JAHLQF010000003">
    <property type="protein sequence ID" value="MBU5485656.1"/>
    <property type="molecule type" value="Genomic_DNA"/>
</dbReference>
<dbReference type="NCBIfam" id="NF040739">
    <property type="entry name" value="ornith_OrtA"/>
    <property type="match status" value="1"/>
</dbReference>
<name>A0ABS6EKB7_9CLOT</name>
<dbReference type="InterPro" id="IPR047755">
    <property type="entry name" value="OrtA"/>
</dbReference>
<reference evidence="1 2" key="1">
    <citation type="submission" date="2021-06" db="EMBL/GenBank/DDBJ databases">
        <authorList>
            <person name="Sun Q."/>
            <person name="Li D."/>
        </authorList>
    </citation>
    <scope>NUCLEOTIDE SEQUENCE [LARGE SCALE GENOMIC DNA]</scope>
    <source>
        <strain evidence="1 2">MSJ-11</strain>
    </source>
</reference>
<dbReference type="Pfam" id="PF22010">
    <property type="entry name" value="OrtA"/>
    <property type="match status" value="1"/>
</dbReference>
<gene>
    <name evidence="1" type="ORF">KQI86_15155</name>
</gene>
<dbReference type="Proteomes" id="UP000726170">
    <property type="component" value="Unassembled WGS sequence"/>
</dbReference>
<accession>A0ABS6EKB7</accession>
<sequence>MIEKGTWVEIEEIVLRPEERAENIPKETRNTSLKCWIRGNCLNDCEIGEEVEVETIVGRVVKGKIVEVEPGYYHSFGRYVKEVEYIGKQARKLIEQQ</sequence>
<dbReference type="RefSeq" id="WP_216440185.1">
    <property type="nucleotide sequence ID" value="NZ_JAHLQF010000003.1"/>
</dbReference>
<evidence type="ECO:0000313" key="2">
    <source>
        <dbReference type="Proteomes" id="UP000726170"/>
    </source>
</evidence>
<protein>
    <submittedName>
        <fullName evidence="1">2-amino-4-ketopentanoate thiolase</fullName>
    </submittedName>
</protein>
<proteinExistence type="predicted"/>
<keyword evidence="2" id="KW-1185">Reference proteome</keyword>
<organism evidence="1 2">
    <name type="scientific">Clostridium mobile</name>
    <dbReference type="NCBI Taxonomy" id="2841512"/>
    <lineage>
        <taxon>Bacteria</taxon>
        <taxon>Bacillati</taxon>
        <taxon>Bacillota</taxon>
        <taxon>Clostridia</taxon>
        <taxon>Eubacteriales</taxon>
        <taxon>Clostridiaceae</taxon>
        <taxon>Clostridium</taxon>
    </lineage>
</organism>